<feature type="region of interest" description="Disordered" evidence="3">
    <location>
        <begin position="154"/>
        <end position="185"/>
    </location>
</feature>
<keyword evidence="5" id="KW-1185">Reference proteome</keyword>
<dbReference type="GO" id="GO:0019216">
    <property type="term" value="P:regulation of lipid metabolic process"/>
    <property type="evidence" value="ECO:0007669"/>
    <property type="project" value="TreeGrafter"/>
</dbReference>
<protein>
    <recommendedName>
        <fullName evidence="6">OPA3-like protein</fullName>
    </recommendedName>
</protein>
<comment type="similarity">
    <text evidence="1">Belongs to the OPA3 family.</text>
</comment>
<evidence type="ECO:0000256" key="3">
    <source>
        <dbReference type="SAM" id="MobiDB-lite"/>
    </source>
</evidence>
<evidence type="ECO:0000313" key="5">
    <source>
        <dbReference type="Proteomes" id="UP000494106"/>
    </source>
</evidence>
<dbReference type="InterPro" id="IPR010754">
    <property type="entry name" value="OPA3-like"/>
</dbReference>
<name>A0A8S1AMN0_ARCPL</name>
<comment type="caution">
    <text evidence="4">The sequence shown here is derived from an EMBL/GenBank/DDBJ whole genome shotgun (WGS) entry which is preliminary data.</text>
</comment>
<accession>A0A8S1AMN0</accession>
<dbReference type="PANTHER" id="PTHR12499">
    <property type="entry name" value="OPTIC ATROPHY 3 PROTEIN OPA3"/>
    <property type="match status" value="1"/>
</dbReference>
<dbReference type="PANTHER" id="PTHR12499:SF0">
    <property type="entry name" value="OPTIC ATROPHY 3 PROTEIN"/>
    <property type="match status" value="1"/>
</dbReference>
<dbReference type="OrthoDB" id="2129069at2759"/>
<evidence type="ECO:0000256" key="2">
    <source>
        <dbReference type="ARBA" id="ARBA00023054"/>
    </source>
</evidence>
<evidence type="ECO:0000313" key="4">
    <source>
        <dbReference type="EMBL" id="CAB3248011.1"/>
    </source>
</evidence>
<dbReference type="GO" id="GO:0005739">
    <property type="term" value="C:mitochondrion"/>
    <property type="evidence" value="ECO:0007669"/>
    <property type="project" value="TreeGrafter"/>
</dbReference>
<reference evidence="4 5" key="1">
    <citation type="submission" date="2020-04" db="EMBL/GenBank/DDBJ databases">
        <authorList>
            <person name="Wallbank WR R."/>
            <person name="Pardo Diaz C."/>
            <person name="Kozak K."/>
            <person name="Martin S."/>
            <person name="Jiggins C."/>
            <person name="Moest M."/>
            <person name="Warren A I."/>
            <person name="Byers J.R.P. K."/>
            <person name="Montejo-Kovacevich G."/>
            <person name="Yen C E."/>
        </authorList>
    </citation>
    <scope>NUCLEOTIDE SEQUENCE [LARGE SCALE GENOMIC DNA]</scope>
</reference>
<proteinExistence type="inferred from homology"/>
<keyword evidence="2" id="KW-0175">Coiled coil</keyword>
<evidence type="ECO:0000256" key="1">
    <source>
        <dbReference type="ARBA" id="ARBA00007584"/>
    </source>
</evidence>
<feature type="compositionally biased region" description="Basic and acidic residues" evidence="3">
    <location>
        <begin position="174"/>
        <end position="185"/>
    </location>
</feature>
<feature type="compositionally biased region" description="Polar residues" evidence="3">
    <location>
        <begin position="160"/>
        <end position="172"/>
    </location>
</feature>
<dbReference type="Pfam" id="PF07047">
    <property type="entry name" value="OPA3"/>
    <property type="match status" value="1"/>
</dbReference>
<evidence type="ECO:0008006" key="6">
    <source>
        <dbReference type="Google" id="ProtNLM"/>
    </source>
</evidence>
<sequence>MEQFPMFRLATLLARQVSAPIANRIKEYASRHPWFSKHVCMAVGQLHNTAQLRFRMWTLALRQPKAVTPLSDSAALEAGGNILGEIVIFFLGSLIIILEVNRQANNQEDKELNIQSQWMAVLDQLEELQRELRLQQEDIDRLFAELRDFAPHLFPPASTEPPNLTPKLSLSTPDHAEENKPNTSA</sequence>
<gene>
    <name evidence="4" type="ORF">APLA_LOCUS11445</name>
</gene>
<dbReference type="AlphaFoldDB" id="A0A8S1AMN0"/>
<dbReference type="EMBL" id="CADEBC010000532">
    <property type="protein sequence ID" value="CAB3248011.1"/>
    <property type="molecule type" value="Genomic_DNA"/>
</dbReference>
<dbReference type="Proteomes" id="UP000494106">
    <property type="component" value="Unassembled WGS sequence"/>
</dbReference>
<organism evidence="4 5">
    <name type="scientific">Arctia plantaginis</name>
    <name type="common">Wood tiger moth</name>
    <name type="synonym">Phalaena plantaginis</name>
    <dbReference type="NCBI Taxonomy" id="874455"/>
    <lineage>
        <taxon>Eukaryota</taxon>
        <taxon>Metazoa</taxon>
        <taxon>Ecdysozoa</taxon>
        <taxon>Arthropoda</taxon>
        <taxon>Hexapoda</taxon>
        <taxon>Insecta</taxon>
        <taxon>Pterygota</taxon>
        <taxon>Neoptera</taxon>
        <taxon>Endopterygota</taxon>
        <taxon>Lepidoptera</taxon>
        <taxon>Glossata</taxon>
        <taxon>Ditrysia</taxon>
        <taxon>Noctuoidea</taxon>
        <taxon>Erebidae</taxon>
        <taxon>Arctiinae</taxon>
        <taxon>Arctia</taxon>
    </lineage>
</organism>